<dbReference type="InterPro" id="IPR043128">
    <property type="entry name" value="Rev_trsase/Diguanyl_cyclase"/>
</dbReference>
<dbReference type="PROSITE" id="PS50885">
    <property type="entry name" value="HAMP"/>
    <property type="match status" value="1"/>
</dbReference>
<keyword evidence="3" id="KW-0472">Membrane</keyword>
<dbReference type="InterPro" id="IPR050469">
    <property type="entry name" value="Diguanylate_Cyclase"/>
</dbReference>
<dbReference type="PANTHER" id="PTHR45138:SF9">
    <property type="entry name" value="DIGUANYLATE CYCLASE DGCM-RELATED"/>
    <property type="match status" value="1"/>
</dbReference>
<reference evidence="7 8" key="1">
    <citation type="submission" date="2018-10" db="EMBL/GenBank/DDBJ databases">
        <title>Genomic Encyclopedia of Type Strains, Phase IV (KMG-IV): sequencing the most valuable type-strain genomes for metagenomic binning, comparative biology and taxonomic classification.</title>
        <authorList>
            <person name="Goeker M."/>
        </authorList>
    </citation>
    <scope>NUCLEOTIDE SEQUENCE [LARGE SCALE GENOMIC DNA]</scope>
    <source>
        <strain evidence="7 8">DSM 3303</strain>
    </source>
</reference>
<evidence type="ECO:0000259" key="5">
    <source>
        <dbReference type="PROSITE" id="PS50887"/>
    </source>
</evidence>
<keyword evidence="9" id="KW-1185">Reference proteome</keyword>
<dbReference type="InterPro" id="IPR003660">
    <property type="entry name" value="HAMP_dom"/>
</dbReference>
<name>A0A495B595_VOGIN</name>
<evidence type="ECO:0000256" key="1">
    <source>
        <dbReference type="ARBA" id="ARBA00012528"/>
    </source>
</evidence>
<gene>
    <name evidence="7" type="ORF">C8E02_3016</name>
    <name evidence="6" type="ORF">PQU93_15435</name>
</gene>
<comment type="catalytic activity">
    <reaction evidence="2">
        <text>2 GTP = 3',3'-c-di-GMP + 2 diphosphate</text>
        <dbReference type="Rhea" id="RHEA:24898"/>
        <dbReference type="ChEBI" id="CHEBI:33019"/>
        <dbReference type="ChEBI" id="CHEBI:37565"/>
        <dbReference type="ChEBI" id="CHEBI:58805"/>
        <dbReference type="EC" id="2.7.7.65"/>
    </reaction>
</comment>
<dbReference type="SMART" id="SM00304">
    <property type="entry name" value="HAMP"/>
    <property type="match status" value="1"/>
</dbReference>
<feature type="transmembrane region" description="Helical" evidence="3">
    <location>
        <begin position="144"/>
        <end position="167"/>
    </location>
</feature>
<accession>A0A495B595</accession>
<dbReference type="InterPro" id="IPR029787">
    <property type="entry name" value="Nucleotide_cyclase"/>
</dbReference>
<proteinExistence type="predicted"/>
<evidence type="ECO:0000313" key="9">
    <source>
        <dbReference type="Proteomes" id="UP001221566"/>
    </source>
</evidence>
<dbReference type="EMBL" id="JAQQKY010000010">
    <property type="protein sequence ID" value="MDC7692160.1"/>
    <property type="molecule type" value="Genomic_DNA"/>
</dbReference>
<dbReference type="GO" id="GO:0043709">
    <property type="term" value="P:cell adhesion involved in single-species biofilm formation"/>
    <property type="evidence" value="ECO:0007669"/>
    <property type="project" value="TreeGrafter"/>
</dbReference>
<dbReference type="EC" id="2.7.7.65" evidence="1"/>
<dbReference type="SMART" id="SM00267">
    <property type="entry name" value="GGDEF"/>
    <property type="match status" value="1"/>
</dbReference>
<feature type="domain" description="HAMP" evidence="4">
    <location>
        <begin position="169"/>
        <end position="226"/>
    </location>
</feature>
<dbReference type="CDD" id="cd01949">
    <property type="entry name" value="GGDEF"/>
    <property type="match status" value="1"/>
</dbReference>
<evidence type="ECO:0000313" key="7">
    <source>
        <dbReference type="EMBL" id="RKQ54755.1"/>
    </source>
</evidence>
<keyword evidence="6" id="KW-0548">Nucleotidyltransferase</keyword>
<dbReference type="InterPro" id="IPR000160">
    <property type="entry name" value="GGDEF_dom"/>
</dbReference>
<evidence type="ECO:0000259" key="4">
    <source>
        <dbReference type="PROSITE" id="PS50885"/>
    </source>
</evidence>
<dbReference type="GO" id="GO:1902201">
    <property type="term" value="P:negative regulation of bacterial-type flagellum-dependent cell motility"/>
    <property type="evidence" value="ECO:0007669"/>
    <property type="project" value="TreeGrafter"/>
</dbReference>
<evidence type="ECO:0000256" key="3">
    <source>
        <dbReference type="SAM" id="Phobius"/>
    </source>
</evidence>
<dbReference type="Gene3D" id="6.10.340.10">
    <property type="match status" value="1"/>
</dbReference>
<dbReference type="NCBIfam" id="TIGR00254">
    <property type="entry name" value="GGDEF"/>
    <property type="match status" value="1"/>
</dbReference>
<evidence type="ECO:0000313" key="6">
    <source>
        <dbReference type="EMBL" id="MDC7692160.1"/>
    </source>
</evidence>
<dbReference type="Gene3D" id="3.30.70.270">
    <property type="match status" value="1"/>
</dbReference>
<dbReference type="RefSeq" id="WP_120811991.1">
    <property type="nucleotide sequence ID" value="NZ_JAQQKY010000010.1"/>
</dbReference>
<feature type="domain" description="GGDEF" evidence="5">
    <location>
        <begin position="280"/>
        <end position="410"/>
    </location>
</feature>
<dbReference type="SUPFAM" id="SSF55073">
    <property type="entry name" value="Nucleotide cyclase"/>
    <property type="match status" value="1"/>
</dbReference>
<keyword evidence="6" id="KW-0808">Transferase</keyword>
<comment type="caution">
    <text evidence="7">The sequence shown here is derived from an EMBL/GenBank/DDBJ whole genome shotgun (WGS) entry which is preliminary data.</text>
</comment>
<evidence type="ECO:0000256" key="2">
    <source>
        <dbReference type="ARBA" id="ARBA00034247"/>
    </source>
</evidence>
<dbReference type="Proteomes" id="UP001221566">
    <property type="component" value="Unassembled WGS sequence"/>
</dbReference>
<evidence type="ECO:0000313" key="8">
    <source>
        <dbReference type="Proteomes" id="UP000279384"/>
    </source>
</evidence>
<dbReference type="PROSITE" id="PS50887">
    <property type="entry name" value="GGDEF"/>
    <property type="match status" value="1"/>
</dbReference>
<dbReference type="GO" id="GO:0005886">
    <property type="term" value="C:plasma membrane"/>
    <property type="evidence" value="ECO:0007669"/>
    <property type="project" value="TreeGrafter"/>
</dbReference>
<sequence length="410" mass="45089">MVTAAYRPLAHVLIRRIVLLATACALLLSAVQGVLTYRQVQQRFEATLQDIVSSNLPMLSVGIWDIEAEAVRRQVETIVAKPEIGYARLNVATGQVFEAGDAALLRQQPGRRFEIPPPRGSGEALGTLLIVVQPALLYQALTQALLAIFLGYLLLTLLICSLVAYVLRREVERPLRGMAEFAGRLAPSSLTVPLQLSRPARPHHDEIDLVARGFATLQAAISRHIDTLDQQVEERTRQLDAALSDIRELSIRDGLTGCYNRALLSERLPSELERAQRYQRPLAVVFCDADHFKPVNDRFGHLAGDEVLRAIALRIGSQLRQDIDWVVRFGGEEFVIVLPETDLAAALVTAERLRAAISTSVILADGRTVQITASLGVAAFQSGEDVESLLNRADTQLYLAKQGGRNRVMG</sequence>
<keyword evidence="3" id="KW-1133">Transmembrane helix</keyword>
<organism evidence="7 8">
    <name type="scientific">Vogesella indigofera</name>
    <name type="common">Pseudomonas indigofera</name>
    <dbReference type="NCBI Taxonomy" id="45465"/>
    <lineage>
        <taxon>Bacteria</taxon>
        <taxon>Pseudomonadati</taxon>
        <taxon>Pseudomonadota</taxon>
        <taxon>Betaproteobacteria</taxon>
        <taxon>Neisseriales</taxon>
        <taxon>Chromobacteriaceae</taxon>
        <taxon>Vogesella</taxon>
    </lineage>
</organism>
<dbReference type="GO" id="GO:0007165">
    <property type="term" value="P:signal transduction"/>
    <property type="evidence" value="ECO:0007669"/>
    <property type="project" value="InterPro"/>
</dbReference>
<dbReference type="FunFam" id="3.30.70.270:FF:000001">
    <property type="entry name" value="Diguanylate cyclase domain protein"/>
    <property type="match status" value="1"/>
</dbReference>
<dbReference type="PANTHER" id="PTHR45138">
    <property type="entry name" value="REGULATORY COMPONENTS OF SENSORY TRANSDUCTION SYSTEM"/>
    <property type="match status" value="1"/>
</dbReference>
<reference evidence="6 9" key="2">
    <citation type="submission" date="2023-01" db="EMBL/GenBank/DDBJ databases">
        <title>Novel species of the genus Vogesella isolated from rivers.</title>
        <authorList>
            <person name="Lu H."/>
        </authorList>
    </citation>
    <scope>NUCLEOTIDE SEQUENCE [LARGE SCALE GENOMIC DNA]</scope>
    <source>
        <strain evidence="6 9">SH7W</strain>
    </source>
</reference>
<protein>
    <recommendedName>
        <fullName evidence="1">diguanylate cyclase</fullName>
        <ecNumber evidence="1">2.7.7.65</ecNumber>
    </recommendedName>
</protein>
<dbReference type="AlphaFoldDB" id="A0A495B595"/>
<dbReference type="Pfam" id="PF00990">
    <property type="entry name" value="GGDEF"/>
    <property type="match status" value="1"/>
</dbReference>
<dbReference type="GO" id="GO:0052621">
    <property type="term" value="F:diguanylate cyclase activity"/>
    <property type="evidence" value="ECO:0007669"/>
    <property type="project" value="UniProtKB-EC"/>
</dbReference>
<dbReference type="Proteomes" id="UP000279384">
    <property type="component" value="Unassembled WGS sequence"/>
</dbReference>
<keyword evidence="3" id="KW-0812">Transmembrane</keyword>
<dbReference type="EMBL" id="RBID01000018">
    <property type="protein sequence ID" value="RKQ54755.1"/>
    <property type="molecule type" value="Genomic_DNA"/>
</dbReference>